<comment type="catalytic activity">
    <reaction evidence="7 9 10">
        <text>2-(2-carboxy-4-methylthiazol-5-yl)ethyl phosphate + 4-amino-2-methyl-5-(diphosphooxymethyl)pyrimidine + 2 H(+) = thiamine phosphate + CO2 + diphosphate</text>
        <dbReference type="Rhea" id="RHEA:47848"/>
        <dbReference type="ChEBI" id="CHEBI:15378"/>
        <dbReference type="ChEBI" id="CHEBI:16526"/>
        <dbReference type="ChEBI" id="CHEBI:33019"/>
        <dbReference type="ChEBI" id="CHEBI:37575"/>
        <dbReference type="ChEBI" id="CHEBI:57841"/>
        <dbReference type="ChEBI" id="CHEBI:62890"/>
        <dbReference type="EC" id="2.5.1.3"/>
    </reaction>
</comment>
<feature type="binding site" evidence="9">
    <location>
        <begin position="31"/>
        <end position="35"/>
    </location>
    <ligand>
        <name>4-amino-2-methyl-5-(diphosphooxymethyl)pyrimidine</name>
        <dbReference type="ChEBI" id="CHEBI:57841"/>
    </ligand>
</feature>
<dbReference type="Gene3D" id="3.20.20.70">
    <property type="entry name" value="Aldolase class I"/>
    <property type="match status" value="1"/>
</dbReference>
<evidence type="ECO:0000313" key="14">
    <source>
        <dbReference type="Proteomes" id="UP000634529"/>
    </source>
</evidence>
<dbReference type="InterPro" id="IPR022998">
    <property type="entry name" value="ThiamineP_synth_TenI"/>
</dbReference>
<feature type="binding site" evidence="9">
    <location>
        <begin position="132"/>
        <end position="134"/>
    </location>
    <ligand>
        <name>2-[(2R,5Z)-2-carboxy-4-methylthiazol-5(2H)-ylidene]ethyl phosphate</name>
        <dbReference type="ChEBI" id="CHEBI:62899"/>
    </ligand>
</feature>
<evidence type="ECO:0000256" key="9">
    <source>
        <dbReference type="HAMAP-Rule" id="MF_00097"/>
    </source>
</evidence>
<dbReference type="InterPro" id="IPR034291">
    <property type="entry name" value="TMP_synthase"/>
</dbReference>
<dbReference type="GO" id="GO:0004789">
    <property type="term" value="F:thiamine-phosphate diphosphorylase activity"/>
    <property type="evidence" value="ECO:0007669"/>
    <property type="project" value="UniProtKB-EC"/>
</dbReference>
<evidence type="ECO:0000256" key="2">
    <source>
        <dbReference type="ARBA" id="ARBA00022679"/>
    </source>
</evidence>
<evidence type="ECO:0000256" key="5">
    <source>
        <dbReference type="ARBA" id="ARBA00022977"/>
    </source>
</evidence>
<dbReference type="Proteomes" id="UP000634529">
    <property type="component" value="Unassembled WGS sequence"/>
</dbReference>
<organism evidence="13 14">
    <name type="scientific">Paenibacillus arenosi</name>
    <dbReference type="NCBI Taxonomy" id="2774142"/>
    <lineage>
        <taxon>Bacteria</taxon>
        <taxon>Bacillati</taxon>
        <taxon>Bacillota</taxon>
        <taxon>Bacilli</taxon>
        <taxon>Bacillales</taxon>
        <taxon>Paenibacillaceae</taxon>
        <taxon>Paenibacillus</taxon>
    </lineage>
</organism>
<keyword evidence="14" id="KW-1185">Reference proteome</keyword>
<evidence type="ECO:0000256" key="8">
    <source>
        <dbReference type="ARBA" id="ARBA00047883"/>
    </source>
</evidence>
<dbReference type="InterPro" id="IPR013785">
    <property type="entry name" value="Aldolase_TIM"/>
</dbReference>
<dbReference type="CDD" id="cd00564">
    <property type="entry name" value="TMP_TenI"/>
    <property type="match status" value="1"/>
</dbReference>
<evidence type="ECO:0000313" key="13">
    <source>
        <dbReference type="EMBL" id="MBD8497452.1"/>
    </source>
</evidence>
<dbReference type="NCBIfam" id="TIGR00693">
    <property type="entry name" value="thiE"/>
    <property type="match status" value="1"/>
</dbReference>
<evidence type="ECO:0000256" key="1">
    <source>
        <dbReference type="ARBA" id="ARBA00005165"/>
    </source>
</evidence>
<feature type="binding site" evidence="9">
    <location>
        <position position="68"/>
    </location>
    <ligand>
        <name>Mg(2+)</name>
        <dbReference type="ChEBI" id="CHEBI:18420"/>
    </ligand>
</feature>
<comment type="function">
    <text evidence="9">Condenses 4-methyl-5-(beta-hydroxyethyl)thiazole monophosphate (THZ-P) and 2-methyl-4-amino-5-hydroxymethyl pyrimidine pyrophosphate (HMP-PP) to form thiamine monophosphate (TMP).</text>
</comment>
<dbReference type="HAMAP" id="MF_00097">
    <property type="entry name" value="TMP_synthase"/>
    <property type="match status" value="1"/>
</dbReference>
<dbReference type="EMBL" id="JACYTN010000002">
    <property type="protein sequence ID" value="MBD8497452.1"/>
    <property type="molecule type" value="Genomic_DNA"/>
</dbReference>
<feature type="binding site" evidence="9">
    <location>
        <position position="135"/>
    </location>
    <ligand>
        <name>4-amino-2-methyl-5-(diphosphooxymethyl)pyrimidine</name>
        <dbReference type="ChEBI" id="CHEBI:57841"/>
    </ligand>
</feature>
<feature type="binding site" evidence="9">
    <location>
        <position position="67"/>
    </location>
    <ligand>
        <name>4-amino-2-methyl-5-(diphosphooxymethyl)pyrimidine</name>
        <dbReference type="ChEBI" id="CHEBI:57841"/>
    </ligand>
</feature>
<comment type="cofactor">
    <cofactor evidence="9">
        <name>Mg(2+)</name>
        <dbReference type="ChEBI" id="CHEBI:18420"/>
    </cofactor>
    <text evidence="9">Binds 1 Mg(2+) ion per subunit.</text>
</comment>
<dbReference type="PANTHER" id="PTHR20857:SF15">
    <property type="entry name" value="THIAMINE-PHOSPHATE SYNTHASE"/>
    <property type="match status" value="1"/>
</dbReference>
<sequence length="212" mass="22827">MFMFVAGSVNCPQGIEETLLSAIKGGITSFQWREKVGETSLNENERMELGTRLRDLCRQHDVLFIVNDDVQLAAQLGADGVHLGQEDMSLTKARKLLPAGTIIGQSTHNVEEALDAEYEGADYIGVGPIFFTQTKQDSHPVIGPSLIMDMRRAGVKVPIVAIGGIHAERVTPVVKAGADGVAVISAIASSELGAEQGAIQIYKQLAPWFKIE</sequence>
<keyword evidence="5 9" id="KW-0784">Thiamine biosynthesis</keyword>
<feature type="binding site" evidence="9">
    <location>
        <position position="106"/>
    </location>
    <ligand>
        <name>4-amino-2-methyl-5-(diphosphooxymethyl)pyrimidine</name>
        <dbReference type="ChEBI" id="CHEBI:57841"/>
    </ligand>
</feature>
<keyword evidence="2 9" id="KW-0808">Transferase</keyword>
<dbReference type="PANTHER" id="PTHR20857">
    <property type="entry name" value="THIAMINE-PHOSPHATE PYROPHOSPHORYLASE"/>
    <property type="match status" value="1"/>
</dbReference>
<comment type="caution">
    <text evidence="13">The sequence shown here is derived from an EMBL/GenBank/DDBJ whole genome shotgun (WGS) entry which is preliminary data.</text>
</comment>
<keyword evidence="4 9" id="KW-0460">Magnesium</keyword>
<dbReference type="InterPro" id="IPR036206">
    <property type="entry name" value="ThiamineP_synth_sf"/>
</dbReference>
<keyword evidence="3 9" id="KW-0479">Metal-binding</keyword>
<dbReference type="Pfam" id="PF02581">
    <property type="entry name" value="TMP-TENI"/>
    <property type="match status" value="1"/>
</dbReference>
<evidence type="ECO:0000256" key="10">
    <source>
        <dbReference type="RuleBase" id="RU003826"/>
    </source>
</evidence>
<accession>A0ABR9AW42</accession>
<evidence type="ECO:0000259" key="12">
    <source>
        <dbReference type="Pfam" id="PF02581"/>
    </source>
</evidence>
<gene>
    <name evidence="9" type="primary">thiE</name>
    <name evidence="13" type="ORF">IFO66_03960</name>
</gene>
<comment type="catalytic activity">
    <reaction evidence="8 9 10">
        <text>2-[(2R,5Z)-2-carboxy-4-methylthiazol-5(2H)-ylidene]ethyl phosphate + 4-amino-2-methyl-5-(diphosphooxymethyl)pyrimidine + 2 H(+) = thiamine phosphate + CO2 + diphosphate</text>
        <dbReference type="Rhea" id="RHEA:47844"/>
        <dbReference type="ChEBI" id="CHEBI:15378"/>
        <dbReference type="ChEBI" id="CHEBI:16526"/>
        <dbReference type="ChEBI" id="CHEBI:33019"/>
        <dbReference type="ChEBI" id="CHEBI:37575"/>
        <dbReference type="ChEBI" id="CHEBI:57841"/>
        <dbReference type="ChEBI" id="CHEBI:62899"/>
        <dbReference type="EC" id="2.5.1.3"/>
    </reaction>
</comment>
<feature type="domain" description="Thiamine phosphate synthase/TenI" evidence="12">
    <location>
        <begin position="3"/>
        <end position="187"/>
    </location>
</feature>
<dbReference type="EC" id="2.5.1.3" evidence="9"/>
<comment type="similarity">
    <text evidence="9 10">Belongs to the thiamine-phosphate synthase family.</text>
</comment>
<feature type="binding site" evidence="9">
    <location>
        <begin position="184"/>
        <end position="185"/>
    </location>
    <ligand>
        <name>2-[(2R,5Z)-2-carboxy-4-methylthiazol-5(2H)-ylidene]ethyl phosphate</name>
        <dbReference type="ChEBI" id="CHEBI:62899"/>
    </ligand>
</feature>
<comment type="pathway">
    <text evidence="1 9 11">Cofactor biosynthesis; thiamine diphosphate biosynthesis; thiamine phosphate from 4-amino-2-methyl-5-diphosphomethylpyrimidine and 4-methyl-5-(2-phosphoethyl)-thiazole: step 1/1.</text>
</comment>
<comment type="catalytic activity">
    <reaction evidence="6 9 10">
        <text>4-methyl-5-(2-phosphooxyethyl)-thiazole + 4-amino-2-methyl-5-(diphosphooxymethyl)pyrimidine + H(+) = thiamine phosphate + diphosphate</text>
        <dbReference type="Rhea" id="RHEA:22328"/>
        <dbReference type="ChEBI" id="CHEBI:15378"/>
        <dbReference type="ChEBI" id="CHEBI:33019"/>
        <dbReference type="ChEBI" id="CHEBI:37575"/>
        <dbReference type="ChEBI" id="CHEBI:57841"/>
        <dbReference type="ChEBI" id="CHEBI:58296"/>
        <dbReference type="EC" id="2.5.1.3"/>
    </reaction>
</comment>
<evidence type="ECO:0000256" key="4">
    <source>
        <dbReference type="ARBA" id="ARBA00022842"/>
    </source>
</evidence>
<dbReference type="SUPFAM" id="SSF51391">
    <property type="entry name" value="Thiamin phosphate synthase"/>
    <property type="match status" value="1"/>
</dbReference>
<evidence type="ECO:0000256" key="6">
    <source>
        <dbReference type="ARBA" id="ARBA00047334"/>
    </source>
</evidence>
<evidence type="ECO:0000256" key="7">
    <source>
        <dbReference type="ARBA" id="ARBA00047851"/>
    </source>
</evidence>
<feature type="binding site" evidence="9">
    <location>
        <position position="164"/>
    </location>
    <ligand>
        <name>2-[(2R,5Z)-2-carboxy-4-methylthiazol-5(2H)-ylidene]ethyl phosphate</name>
        <dbReference type="ChEBI" id="CHEBI:62899"/>
    </ligand>
</feature>
<feature type="binding site" evidence="9">
    <location>
        <position position="87"/>
    </location>
    <ligand>
        <name>Mg(2+)</name>
        <dbReference type="ChEBI" id="CHEBI:18420"/>
    </ligand>
</feature>
<reference evidence="13 14" key="1">
    <citation type="submission" date="2020-09" db="EMBL/GenBank/DDBJ databases">
        <title>Paenibacillus sp. CAU 1523 isolated from sand of Haeundae Beach.</title>
        <authorList>
            <person name="Kim W."/>
        </authorList>
    </citation>
    <scope>NUCLEOTIDE SEQUENCE [LARGE SCALE GENOMIC DNA]</scope>
    <source>
        <strain evidence="13 14">CAU 1523</strain>
    </source>
</reference>
<evidence type="ECO:0000256" key="3">
    <source>
        <dbReference type="ARBA" id="ARBA00022723"/>
    </source>
</evidence>
<protein>
    <recommendedName>
        <fullName evidence="9">Thiamine-phosphate synthase</fullName>
        <shortName evidence="9">TP synthase</shortName>
        <shortName evidence="9">TPS</shortName>
        <ecNumber evidence="9">2.5.1.3</ecNumber>
    </recommendedName>
    <alternativeName>
        <fullName evidence="9">Thiamine-phosphate pyrophosphorylase</fullName>
        <shortName evidence="9">TMP pyrophosphorylase</shortName>
        <shortName evidence="9">TMP-PPase</shortName>
    </alternativeName>
</protein>
<evidence type="ECO:0000256" key="11">
    <source>
        <dbReference type="RuleBase" id="RU004253"/>
    </source>
</evidence>
<name>A0ABR9AW42_9BACL</name>
<proteinExistence type="inferred from homology"/>